<reference evidence="10" key="1">
    <citation type="submission" date="2021-02" db="EMBL/GenBank/DDBJ databases">
        <authorList>
            <person name="Nowell W R."/>
        </authorList>
    </citation>
    <scope>NUCLEOTIDE SEQUENCE</scope>
</reference>
<evidence type="ECO:0000256" key="4">
    <source>
        <dbReference type="ARBA" id="ARBA00023242"/>
    </source>
</evidence>
<evidence type="ECO:0000256" key="7">
    <source>
        <dbReference type="RuleBase" id="RU361194"/>
    </source>
</evidence>
<dbReference type="SUPFAM" id="SSF46689">
    <property type="entry name" value="Homeodomain-like"/>
    <property type="match status" value="1"/>
</dbReference>
<dbReference type="Proteomes" id="UP000663828">
    <property type="component" value="Unassembled WGS sequence"/>
</dbReference>
<dbReference type="InterPro" id="IPR050255">
    <property type="entry name" value="POU_domain_TF"/>
</dbReference>
<name>A0A815E9Y7_ADIRI</name>
<comment type="caution">
    <text evidence="10">The sequence shown here is derived from an EMBL/GenBank/DDBJ whole genome shotgun (WGS) entry which is preliminary data.</text>
</comment>
<protein>
    <recommendedName>
        <fullName evidence="7">POU domain protein</fullName>
    </recommendedName>
</protein>
<dbReference type="PANTHER" id="PTHR11636">
    <property type="entry name" value="POU DOMAIN"/>
    <property type="match status" value="1"/>
</dbReference>
<dbReference type="PROSITE" id="PS00035">
    <property type="entry name" value="POU_1"/>
    <property type="match status" value="1"/>
</dbReference>
<proteinExistence type="inferred from homology"/>
<dbReference type="PRINTS" id="PR00028">
    <property type="entry name" value="POUDOMAIN"/>
</dbReference>
<dbReference type="InterPro" id="IPR001356">
    <property type="entry name" value="HD"/>
</dbReference>
<comment type="similarity">
    <text evidence="7">Belongs to the POU transcription factor family.</text>
</comment>
<keyword evidence="3 5" id="KW-0371">Homeobox</keyword>
<dbReference type="SMART" id="SM00389">
    <property type="entry name" value="HOX"/>
    <property type="match status" value="1"/>
</dbReference>
<dbReference type="Pfam" id="PF00157">
    <property type="entry name" value="Pou"/>
    <property type="match status" value="1"/>
</dbReference>
<evidence type="ECO:0000313" key="11">
    <source>
        <dbReference type="Proteomes" id="UP000663828"/>
    </source>
</evidence>
<gene>
    <name evidence="10" type="ORF">XAT740_LOCUS29019</name>
</gene>
<dbReference type="InterPro" id="IPR009057">
    <property type="entry name" value="Homeodomain-like_sf"/>
</dbReference>
<dbReference type="PROSITE" id="PS50071">
    <property type="entry name" value="HOMEOBOX_2"/>
    <property type="match status" value="1"/>
</dbReference>
<evidence type="ECO:0000259" key="9">
    <source>
        <dbReference type="PROSITE" id="PS51179"/>
    </source>
</evidence>
<accession>A0A815E9Y7</accession>
<dbReference type="EMBL" id="CAJNOR010002507">
    <property type="protein sequence ID" value="CAF1304042.1"/>
    <property type="molecule type" value="Genomic_DNA"/>
</dbReference>
<keyword evidence="7" id="KW-0804">Transcription</keyword>
<keyword evidence="2 5" id="KW-0238">DNA-binding</keyword>
<feature type="DNA-binding region" description="Homeobox" evidence="5">
    <location>
        <begin position="315"/>
        <end position="374"/>
    </location>
</feature>
<dbReference type="SMART" id="SM00352">
    <property type="entry name" value="POU"/>
    <property type="match status" value="1"/>
</dbReference>
<organism evidence="10 11">
    <name type="scientific">Adineta ricciae</name>
    <name type="common">Rotifer</name>
    <dbReference type="NCBI Taxonomy" id="249248"/>
    <lineage>
        <taxon>Eukaryota</taxon>
        <taxon>Metazoa</taxon>
        <taxon>Spiralia</taxon>
        <taxon>Gnathifera</taxon>
        <taxon>Rotifera</taxon>
        <taxon>Eurotatoria</taxon>
        <taxon>Bdelloidea</taxon>
        <taxon>Adinetida</taxon>
        <taxon>Adinetidae</taxon>
        <taxon>Adineta</taxon>
    </lineage>
</organism>
<dbReference type="InterPro" id="IPR010982">
    <property type="entry name" value="Lambda_DNA-bd_dom_sf"/>
</dbReference>
<feature type="domain" description="POU-specific" evidence="9">
    <location>
        <begin position="216"/>
        <end position="290"/>
    </location>
</feature>
<dbReference type="InterPro" id="IPR000327">
    <property type="entry name" value="POU_dom"/>
</dbReference>
<evidence type="ECO:0000256" key="6">
    <source>
        <dbReference type="RuleBase" id="RU000682"/>
    </source>
</evidence>
<dbReference type="Pfam" id="PF00046">
    <property type="entry name" value="Homeodomain"/>
    <property type="match status" value="1"/>
</dbReference>
<evidence type="ECO:0000256" key="5">
    <source>
        <dbReference type="PROSITE-ProRule" id="PRU00108"/>
    </source>
</evidence>
<keyword evidence="11" id="KW-1185">Reference proteome</keyword>
<dbReference type="SUPFAM" id="SSF47413">
    <property type="entry name" value="lambda repressor-like DNA-binding domains"/>
    <property type="match status" value="1"/>
</dbReference>
<dbReference type="CDD" id="cd00086">
    <property type="entry name" value="homeodomain"/>
    <property type="match status" value="1"/>
</dbReference>
<dbReference type="GO" id="GO:0005634">
    <property type="term" value="C:nucleus"/>
    <property type="evidence" value="ECO:0007669"/>
    <property type="project" value="UniProtKB-SubCell"/>
</dbReference>
<dbReference type="GO" id="GO:0000978">
    <property type="term" value="F:RNA polymerase II cis-regulatory region sequence-specific DNA binding"/>
    <property type="evidence" value="ECO:0007669"/>
    <property type="project" value="TreeGrafter"/>
</dbReference>
<dbReference type="PANTHER" id="PTHR11636:SF5">
    <property type="entry name" value="POU DOMAIN MOTIF 3, ISOFORM F"/>
    <property type="match status" value="1"/>
</dbReference>
<dbReference type="Gene3D" id="1.10.10.60">
    <property type="entry name" value="Homeodomain-like"/>
    <property type="match status" value="1"/>
</dbReference>
<dbReference type="InterPro" id="IPR013847">
    <property type="entry name" value="POU"/>
</dbReference>
<keyword evidence="4 5" id="KW-0539">Nucleus</keyword>
<dbReference type="PROSITE" id="PS51179">
    <property type="entry name" value="POU_3"/>
    <property type="match status" value="1"/>
</dbReference>
<sequence>MWNQITNGTTREDGAYLLEKHKHMTLPTISKKSQQLEGKCFYKPIYINFIMRTLKDHSMNTSCTPANLHMNPFLSTLFPNLTSPQQQQQFFTQLLLSGATCPPLLSFTNNPLTNALQLLLNNSALLFQQQNSSLGAIPTLVDNNKTQKSSHAESISARANSPINMKYRNESIDCSLSDTNEKSAFDDEDNSPTIATTLATLPLNNNEAAITSTTTVDGINLDEIKKFAKAFKLRRLALGLTQTQVGQALSVTRGPAYSQSAICRFEKLDITPKSASKIKPVLEKWMHEAELKYGDRLKNGPTNLHELVTDLNTKKRKRRTSFTPQALEKLNDAFELNTHPSGIDMSTLAQLLNYDREVIRVWFCNKRQALKNSAKKFKPNQITDDNDSTNSSLLDTKLIDTTNHSDNE</sequence>
<dbReference type="PROSITE" id="PS00465">
    <property type="entry name" value="POU_2"/>
    <property type="match status" value="1"/>
</dbReference>
<evidence type="ECO:0000256" key="3">
    <source>
        <dbReference type="ARBA" id="ARBA00023155"/>
    </source>
</evidence>
<evidence type="ECO:0000313" key="10">
    <source>
        <dbReference type="EMBL" id="CAF1304042.1"/>
    </source>
</evidence>
<comment type="subcellular location">
    <subcellularLocation>
        <location evidence="1 5 6">Nucleus</location>
    </subcellularLocation>
</comment>
<evidence type="ECO:0000259" key="8">
    <source>
        <dbReference type="PROSITE" id="PS50071"/>
    </source>
</evidence>
<evidence type="ECO:0000256" key="1">
    <source>
        <dbReference type="ARBA" id="ARBA00004123"/>
    </source>
</evidence>
<feature type="domain" description="Homeobox" evidence="8">
    <location>
        <begin position="313"/>
        <end position="373"/>
    </location>
</feature>
<dbReference type="Gene3D" id="1.10.260.40">
    <property type="entry name" value="lambda repressor-like DNA-binding domains"/>
    <property type="match status" value="1"/>
</dbReference>
<dbReference type="AlphaFoldDB" id="A0A815E9Y7"/>
<evidence type="ECO:0000256" key="2">
    <source>
        <dbReference type="ARBA" id="ARBA00023125"/>
    </source>
</evidence>
<dbReference type="GO" id="GO:0000981">
    <property type="term" value="F:DNA-binding transcription factor activity, RNA polymerase II-specific"/>
    <property type="evidence" value="ECO:0007669"/>
    <property type="project" value="TreeGrafter"/>
</dbReference>